<evidence type="ECO:0000256" key="2">
    <source>
        <dbReference type="ARBA" id="ARBA00023125"/>
    </source>
</evidence>
<dbReference type="eggNOG" id="COG1309">
    <property type="taxonomic scope" value="Bacteria"/>
</dbReference>
<evidence type="ECO:0000313" key="6">
    <source>
        <dbReference type="EMBL" id="EKF25774.1"/>
    </source>
</evidence>
<evidence type="ECO:0000259" key="5">
    <source>
        <dbReference type="Pfam" id="PF02909"/>
    </source>
</evidence>
<dbReference type="SUPFAM" id="SSF46689">
    <property type="entry name" value="Homeodomain-like"/>
    <property type="match status" value="1"/>
</dbReference>
<keyword evidence="2" id="KW-0238">DNA-binding</keyword>
<organism evidence="6 7">
    <name type="scientific">Mycolicibacterium hassiacum (strain DSM 44199 / CIP 105218 / JCM 12690 / 3849)</name>
    <name type="common">Mycobacterium hassiacum</name>
    <dbReference type="NCBI Taxonomy" id="1122247"/>
    <lineage>
        <taxon>Bacteria</taxon>
        <taxon>Bacillati</taxon>
        <taxon>Actinomycetota</taxon>
        <taxon>Actinomycetes</taxon>
        <taxon>Mycobacteriales</taxon>
        <taxon>Mycobacteriaceae</taxon>
        <taxon>Mycolicibacterium</taxon>
    </lineage>
</organism>
<evidence type="ECO:0000313" key="7">
    <source>
        <dbReference type="Proteomes" id="UP000006265"/>
    </source>
</evidence>
<evidence type="ECO:0000256" key="4">
    <source>
        <dbReference type="SAM" id="MobiDB-lite"/>
    </source>
</evidence>
<evidence type="ECO:0000256" key="1">
    <source>
        <dbReference type="ARBA" id="ARBA00023015"/>
    </source>
</evidence>
<dbReference type="InterPro" id="IPR036271">
    <property type="entry name" value="Tet_transcr_reg_TetR-rel_C_sf"/>
</dbReference>
<name>K5BL05_MYCHD</name>
<dbReference type="Gene3D" id="1.10.10.60">
    <property type="entry name" value="Homeodomain-like"/>
    <property type="match status" value="1"/>
</dbReference>
<keyword evidence="7" id="KW-1185">Reference proteome</keyword>
<dbReference type="PANTHER" id="PTHR30055">
    <property type="entry name" value="HTH-TYPE TRANSCRIPTIONAL REGULATOR RUTR"/>
    <property type="match status" value="1"/>
</dbReference>
<keyword evidence="1" id="KW-0805">Transcription regulation</keyword>
<evidence type="ECO:0000256" key="3">
    <source>
        <dbReference type="ARBA" id="ARBA00023163"/>
    </source>
</evidence>
<dbReference type="Pfam" id="PF02909">
    <property type="entry name" value="TetR_C_1"/>
    <property type="match status" value="1"/>
</dbReference>
<dbReference type="GO" id="GO:0000976">
    <property type="term" value="F:transcription cis-regulatory region binding"/>
    <property type="evidence" value="ECO:0007669"/>
    <property type="project" value="TreeGrafter"/>
</dbReference>
<dbReference type="EMBL" id="AMRA01000009">
    <property type="protein sequence ID" value="EKF25774.1"/>
    <property type="molecule type" value="Genomic_DNA"/>
</dbReference>
<reference evidence="6 7" key="1">
    <citation type="journal article" date="2012" name="J. Bacteriol.">
        <title>Genome sequence of Mycobacterium hassiacum DSM 44199, a rare source of heat-stable mycobacterial proteins.</title>
        <authorList>
            <person name="Tiago I."/>
            <person name="Maranha A."/>
            <person name="Mendes V."/>
            <person name="Alarico S."/>
            <person name="Moynihan P.J."/>
            <person name="Clarke A.J."/>
            <person name="Macedo-Ribeiro S."/>
            <person name="Pereira P.J."/>
            <person name="Empadinhas N."/>
        </authorList>
    </citation>
    <scope>NUCLEOTIDE SEQUENCE [LARGE SCALE GENOMIC DNA]</scope>
    <source>
        <strain evidence="7">DSM 44199 / CIP 105218 / JCM 12690 / 3849</strain>
    </source>
</reference>
<dbReference type="RefSeq" id="WP_005623638.1">
    <property type="nucleotide sequence ID" value="NZ_AMRA01000009.1"/>
</dbReference>
<dbReference type="Gene3D" id="1.10.357.10">
    <property type="entry name" value="Tetracycline Repressor, domain 2"/>
    <property type="match status" value="1"/>
</dbReference>
<dbReference type="SUPFAM" id="SSF48498">
    <property type="entry name" value="Tetracyclin repressor-like, C-terminal domain"/>
    <property type="match status" value="1"/>
</dbReference>
<dbReference type="PANTHER" id="PTHR30055:SF151">
    <property type="entry name" value="TRANSCRIPTIONAL REGULATORY PROTEIN"/>
    <property type="match status" value="1"/>
</dbReference>
<keyword evidence="3" id="KW-0804">Transcription</keyword>
<comment type="caution">
    <text evidence="6">The sequence shown here is derived from an EMBL/GenBank/DDBJ whole genome shotgun (WGS) entry which is preliminary data.</text>
</comment>
<dbReference type="GO" id="GO:0045892">
    <property type="term" value="P:negative regulation of DNA-templated transcription"/>
    <property type="evidence" value="ECO:0007669"/>
    <property type="project" value="InterPro"/>
</dbReference>
<gene>
    <name evidence="6" type="ORF">C731_0262</name>
</gene>
<dbReference type="PATRIC" id="fig|1122247.3.peg.246"/>
<dbReference type="InterPro" id="IPR050109">
    <property type="entry name" value="HTH-type_TetR-like_transc_reg"/>
</dbReference>
<proteinExistence type="predicted"/>
<sequence>MTSREQTASGPVATGPDSPGPTGGQPGSGSRSAPARRARGRPPRISREQIVAAARGLGPRDLTMQAVADALGVTRKALHYYVGDREGLLTLVVVDSFERQLGGVELPAGDDWRAVLRAYAVALRDGLVRIGVVTDFQRVRGLGTSAALALADRVLDALLAAGLDPDTARHGLTAASNIAQSAAQTLIGQTDSGMHRHRAETEAALRELPGDTYPALRRVLAAAPGQGGTPEREAADRRADAETQFAFELDLLISGLERLLASADGR</sequence>
<dbReference type="InterPro" id="IPR009057">
    <property type="entry name" value="Homeodomain-like_sf"/>
</dbReference>
<dbReference type="STRING" id="1122247.GCA_000379865_01851"/>
<dbReference type="InterPro" id="IPR004111">
    <property type="entry name" value="Repressor_TetR_C"/>
</dbReference>
<dbReference type="AlphaFoldDB" id="K5BL05"/>
<dbReference type="GO" id="GO:0003700">
    <property type="term" value="F:DNA-binding transcription factor activity"/>
    <property type="evidence" value="ECO:0007669"/>
    <property type="project" value="TreeGrafter"/>
</dbReference>
<feature type="domain" description="Tetracycline repressor TetR C-terminal" evidence="5">
    <location>
        <begin position="110"/>
        <end position="258"/>
    </location>
</feature>
<dbReference type="Proteomes" id="UP000006265">
    <property type="component" value="Unassembled WGS sequence"/>
</dbReference>
<accession>K5BL05</accession>
<protein>
    <submittedName>
        <fullName evidence="6">Bacterial regulatory s, tetR family protein</fullName>
    </submittedName>
</protein>
<feature type="region of interest" description="Disordered" evidence="4">
    <location>
        <begin position="1"/>
        <end position="46"/>
    </location>
</feature>
<feature type="compositionally biased region" description="Basic residues" evidence="4">
    <location>
        <begin position="34"/>
        <end position="44"/>
    </location>
</feature>